<evidence type="ECO:0000313" key="3">
    <source>
        <dbReference type="Proteomes" id="UP000034637"/>
    </source>
</evidence>
<dbReference type="EMBL" id="LCPP01000003">
    <property type="protein sequence ID" value="KKW00903.1"/>
    <property type="molecule type" value="Genomic_DNA"/>
</dbReference>
<accession>A0A0G1V300</accession>
<evidence type="ECO:0000256" key="1">
    <source>
        <dbReference type="SAM" id="MobiDB-lite"/>
    </source>
</evidence>
<reference evidence="2 3" key="1">
    <citation type="journal article" date="2015" name="Nature">
        <title>rRNA introns, odd ribosomes, and small enigmatic genomes across a large radiation of phyla.</title>
        <authorList>
            <person name="Brown C.T."/>
            <person name="Hug L.A."/>
            <person name="Thomas B.C."/>
            <person name="Sharon I."/>
            <person name="Castelle C.J."/>
            <person name="Singh A."/>
            <person name="Wilkins M.J."/>
            <person name="Williams K.H."/>
            <person name="Banfield J.F."/>
        </authorList>
    </citation>
    <scope>NUCLEOTIDE SEQUENCE [LARGE SCALE GENOMIC DNA]</scope>
</reference>
<proteinExistence type="predicted"/>
<evidence type="ECO:0000313" key="2">
    <source>
        <dbReference type="EMBL" id="KKW00903.1"/>
    </source>
</evidence>
<comment type="caution">
    <text evidence="2">The sequence shown here is derived from an EMBL/GenBank/DDBJ whole genome shotgun (WGS) entry which is preliminary data.</text>
</comment>
<dbReference type="AlphaFoldDB" id="A0A0G1V300"/>
<protein>
    <submittedName>
        <fullName evidence="2">Uncharacterized protein</fullName>
    </submittedName>
</protein>
<gene>
    <name evidence="2" type="ORF">UY33_C0003G0031</name>
</gene>
<feature type="region of interest" description="Disordered" evidence="1">
    <location>
        <begin position="1"/>
        <end position="20"/>
    </location>
</feature>
<sequence length="34" mass="3630">MRVALAEASPGPEAPAVARVESGPLRKEVWDDPK</sequence>
<dbReference type="Proteomes" id="UP000034637">
    <property type="component" value="Unassembled WGS sequence"/>
</dbReference>
<name>A0A0G1V300_9BACT</name>
<organism evidence="2 3">
    <name type="scientific">Candidatus Amesbacteria bacterium GW2011_GWA1_48_9</name>
    <dbReference type="NCBI Taxonomy" id="1618355"/>
    <lineage>
        <taxon>Bacteria</taxon>
        <taxon>Candidatus Amesiibacteriota</taxon>
    </lineage>
</organism>